<dbReference type="AlphaFoldDB" id="A0A6A0AEJ3"/>
<reference evidence="2 3" key="1">
    <citation type="submission" date="2020-02" db="EMBL/GenBank/DDBJ databases">
        <title>Draft genome sequence of Haematococcus lacustris strain NIES-144.</title>
        <authorList>
            <person name="Morimoto D."/>
            <person name="Nakagawa S."/>
            <person name="Yoshida T."/>
            <person name="Sawayama S."/>
        </authorList>
    </citation>
    <scope>NUCLEOTIDE SEQUENCE [LARGE SCALE GENOMIC DNA]</scope>
    <source>
        <strain evidence="2 3">NIES-144</strain>
    </source>
</reference>
<feature type="compositionally biased region" description="Low complexity" evidence="1">
    <location>
        <begin position="19"/>
        <end position="34"/>
    </location>
</feature>
<feature type="region of interest" description="Disordered" evidence="1">
    <location>
        <begin position="66"/>
        <end position="102"/>
    </location>
</feature>
<evidence type="ECO:0000313" key="3">
    <source>
        <dbReference type="Proteomes" id="UP000485058"/>
    </source>
</evidence>
<protein>
    <submittedName>
        <fullName evidence="2">Uncharacterized protein</fullName>
    </submittedName>
</protein>
<feature type="region of interest" description="Disordered" evidence="1">
    <location>
        <begin position="1"/>
        <end position="38"/>
    </location>
</feature>
<sequence>MRRLLGQEETRLGGEASVTGGTLDAGEGEAAALAPSSSCPGWQEAYYCLLLLEKVMQVAPTALSWPATNQINRQEIGPTPTPTSAKTGTPAAGQPSCPMAPA</sequence>
<proteinExistence type="predicted"/>
<comment type="caution">
    <text evidence="2">The sequence shown here is derived from an EMBL/GenBank/DDBJ whole genome shotgun (WGS) entry which is preliminary data.</text>
</comment>
<feature type="non-terminal residue" evidence="2">
    <location>
        <position position="1"/>
    </location>
</feature>
<evidence type="ECO:0000256" key="1">
    <source>
        <dbReference type="SAM" id="MobiDB-lite"/>
    </source>
</evidence>
<keyword evidence="3" id="KW-1185">Reference proteome</keyword>
<name>A0A6A0AEJ3_HAELA</name>
<dbReference type="Proteomes" id="UP000485058">
    <property type="component" value="Unassembled WGS sequence"/>
</dbReference>
<feature type="non-terminal residue" evidence="2">
    <location>
        <position position="102"/>
    </location>
</feature>
<organism evidence="2 3">
    <name type="scientific">Haematococcus lacustris</name>
    <name type="common">Green alga</name>
    <name type="synonym">Haematococcus pluvialis</name>
    <dbReference type="NCBI Taxonomy" id="44745"/>
    <lineage>
        <taxon>Eukaryota</taxon>
        <taxon>Viridiplantae</taxon>
        <taxon>Chlorophyta</taxon>
        <taxon>core chlorophytes</taxon>
        <taxon>Chlorophyceae</taxon>
        <taxon>CS clade</taxon>
        <taxon>Chlamydomonadales</taxon>
        <taxon>Haematococcaceae</taxon>
        <taxon>Haematococcus</taxon>
    </lineage>
</organism>
<evidence type="ECO:0000313" key="2">
    <source>
        <dbReference type="EMBL" id="GFH31022.1"/>
    </source>
</evidence>
<accession>A0A6A0AEJ3</accession>
<feature type="compositionally biased region" description="Basic and acidic residues" evidence="1">
    <location>
        <begin position="1"/>
        <end position="12"/>
    </location>
</feature>
<dbReference type="EMBL" id="BLLF01005297">
    <property type="protein sequence ID" value="GFH31022.1"/>
    <property type="molecule type" value="Genomic_DNA"/>
</dbReference>
<gene>
    <name evidence="2" type="ORF">HaLaN_29971</name>
</gene>